<feature type="domain" description="Photosynthesis system II assembly factor Ycf48/Hcf136-like" evidence="4">
    <location>
        <begin position="81"/>
        <end position="256"/>
    </location>
</feature>
<evidence type="ECO:0000256" key="3">
    <source>
        <dbReference type="SAM" id="SignalP"/>
    </source>
</evidence>
<sequence>MIVPTKLSLVAGLSLLVATAAAAVDIASTDGGAAAPASPAATIPALATAHAEKGLLLSVARAGDHLLAVGGNGVIVTSRDGASWSQVLTPIDLTLTGIAFGDANNGWAVGHDALILHTRDAGQHWEIQHYEPDLNAPFFAVIATSRDHAVAVGAFGLMRQTTDGGKTWTALEPAQVVDEKYHLNAATRLPGDRIAVAGERGLVAFQTSATEWARSTTPYDGSFFGILPWGDAGAIAYGMRGNVFATDDLAKGAWRKIDVGTLGSLFGGEVLPGGAVALVGADGQMIQVSRSGASQPLAPSINVAGKSSSLAGAVVDGNALIVAGELGVYSVPLR</sequence>
<dbReference type="GO" id="GO:0015979">
    <property type="term" value="P:photosynthesis"/>
    <property type="evidence" value="ECO:0007669"/>
    <property type="project" value="UniProtKB-KW"/>
</dbReference>
<dbReference type="GO" id="GO:0009523">
    <property type="term" value="C:photosystem II"/>
    <property type="evidence" value="ECO:0007669"/>
    <property type="project" value="UniProtKB-KW"/>
</dbReference>
<evidence type="ECO:0000256" key="2">
    <source>
        <dbReference type="ARBA" id="ARBA00023276"/>
    </source>
</evidence>
<dbReference type="PANTHER" id="PTHR47199:SF2">
    <property type="entry name" value="PHOTOSYSTEM II STABILITY_ASSEMBLY FACTOR HCF136, CHLOROPLASTIC"/>
    <property type="match status" value="1"/>
</dbReference>
<proteinExistence type="predicted"/>
<dbReference type="EMBL" id="FQWZ01000007">
    <property type="protein sequence ID" value="SHH20700.1"/>
    <property type="molecule type" value="Genomic_DNA"/>
</dbReference>
<dbReference type="STRING" id="490188.SAMN04488068_2869"/>
<evidence type="ECO:0000256" key="1">
    <source>
        <dbReference type="ARBA" id="ARBA00022531"/>
    </source>
</evidence>
<evidence type="ECO:0000313" key="6">
    <source>
        <dbReference type="Proteomes" id="UP000199758"/>
    </source>
</evidence>
<gene>
    <name evidence="5" type="ORF">SAMN04488068_2869</name>
</gene>
<dbReference type="InterPro" id="IPR015943">
    <property type="entry name" value="WD40/YVTN_repeat-like_dom_sf"/>
</dbReference>
<keyword evidence="3" id="KW-0732">Signal</keyword>
<accession>A0A1M5R3V3</accession>
<dbReference type="AlphaFoldDB" id="A0A1M5R3V3"/>
<protein>
    <recommendedName>
        <fullName evidence="4">Photosynthesis system II assembly factor Ycf48/Hcf136-like domain-containing protein</fullName>
    </recommendedName>
</protein>
<feature type="chain" id="PRO_5012206362" description="Photosynthesis system II assembly factor Ycf48/Hcf136-like domain-containing protein" evidence="3">
    <location>
        <begin position="23"/>
        <end position="334"/>
    </location>
</feature>
<feature type="signal peptide" evidence="3">
    <location>
        <begin position="1"/>
        <end position="22"/>
    </location>
</feature>
<keyword evidence="2" id="KW-0604">Photosystem II</keyword>
<dbReference type="PANTHER" id="PTHR47199">
    <property type="entry name" value="PHOTOSYSTEM II STABILITY/ASSEMBLY FACTOR HCF136, CHLOROPLASTIC"/>
    <property type="match status" value="1"/>
</dbReference>
<dbReference type="SUPFAM" id="SSF110296">
    <property type="entry name" value="Oligoxyloglucan reducing end-specific cellobiohydrolase"/>
    <property type="match status" value="1"/>
</dbReference>
<keyword evidence="6" id="KW-1185">Reference proteome</keyword>
<name>A0A1M5R3V3_9GAMM</name>
<evidence type="ECO:0000313" key="5">
    <source>
        <dbReference type="EMBL" id="SHH20700.1"/>
    </source>
</evidence>
<evidence type="ECO:0000259" key="4">
    <source>
        <dbReference type="Pfam" id="PF14870"/>
    </source>
</evidence>
<dbReference type="Pfam" id="PF14870">
    <property type="entry name" value="PSII_BNR"/>
    <property type="match status" value="1"/>
</dbReference>
<dbReference type="Proteomes" id="UP000199758">
    <property type="component" value="Unassembled WGS sequence"/>
</dbReference>
<keyword evidence="1" id="KW-0602">Photosynthesis</keyword>
<dbReference type="InterPro" id="IPR028203">
    <property type="entry name" value="PSII_CF48-like_dom"/>
</dbReference>
<dbReference type="Gene3D" id="2.130.10.10">
    <property type="entry name" value="YVTN repeat-like/Quinoprotein amine dehydrogenase"/>
    <property type="match status" value="1"/>
</dbReference>
<dbReference type="RefSeq" id="WP_072898454.1">
    <property type="nucleotide sequence ID" value="NZ_FQWZ01000007.1"/>
</dbReference>
<reference evidence="5 6" key="1">
    <citation type="submission" date="2016-11" db="EMBL/GenBank/DDBJ databases">
        <authorList>
            <person name="Jaros S."/>
            <person name="Januszkiewicz K."/>
            <person name="Wedrychowicz H."/>
        </authorList>
    </citation>
    <scope>NUCLEOTIDE SEQUENCE [LARGE SCALE GENOMIC DNA]</scope>
    <source>
        <strain evidence="5 6">CGMCC 1.7049</strain>
    </source>
</reference>
<organism evidence="5 6">
    <name type="scientific">Hydrocarboniphaga daqingensis</name>
    <dbReference type="NCBI Taxonomy" id="490188"/>
    <lineage>
        <taxon>Bacteria</taxon>
        <taxon>Pseudomonadati</taxon>
        <taxon>Pseudomonadota</taxon>
        <taxon>Gammaproteobacteria</taxon>
        <taxon>Nevskiales</taxon>
        <taxon>Nevskiaceae</taxon>
        <taxon>Hydrocarboniphaga</taxon>
    </lineage>
</organism>